<name>A0A3G4ZZN5_9VIRU</name>
<gene>
    <name evidence="1" type="ORF">Faunusvirus1_63</name>
</gene>
<organism evidence="1">
    <name type="scientific">Faunusvirus sp</name>
    <dbReference type="NCBI Taxonomy" id="2487766"/>
    <lineage>
        <taxon>Viruses</taxon>
        <taxon>Varidnaviria</taxon>
        <taxon>Bamfordvirae</taxon>
        <taxon>Nucleocytoviricota</taxon>
        <taxon>Megaviricetes</taxon>
        <taxon>Imitervirales</taxon>
        <taxon>Mimiviridae</taxon>
    </lineage>
</organism>
<dbReference type="EMBL" id="MK072132">
    <property type="protein sequence ID" value="AYV79043.1"/>
    <property type="molecule type" value="Genomic_DNA"/>
</dbReference>
<protein>
    <submittedName>
        <fullName evidence="1">Uncharacterized protein</fullName>
    </submittedName>
</protein>
<evidence type="ECO:0000313" key="1">
    <source>
        <dbReference type="EMBL" id="AYV79043.1"/>
    </source>
</evidence>
<reference evidence="1" key="1">
    <citation type="submission" date="2018-10" db="EMBL/GenBank/DDBJ databases">
        <title>Hidden diversity of soil giant viruses.</title>
        <authorList>
            <person name="Schulz F."/>
            <person name="Alteio L."/>
            <person name="Goudeau D."/>
            <person name="Ryan E.M."/>
            <person name="Malmstrom R.R."/>
            <person name="Blanchard J."/>
            <person name="Woyke T."/>
        </authorList>
    </citation>
    <scope>NUCLEOTIDE SEQUENCE</scope>
    <source>
        <strain evidence="1">FNV1</strain>
    </source>
</reference>
<sequence>MSKIVIEKSDFKNDVVINTKLHDLLDKIDVSNIIWIFDIHNTVEHDGKVDKNFLKLITHLIKMKYIVLMLSYDGNAARIDENEAILNKEDVFKNIPKIFIKIRDKGRVIKSISNIYKTSKIVFIDDKRANITSARNQVGDNLYAIHYKGDFRHLLDKLSHIGHKFE</sequence>
<proteinExistence type="predicted"/>
<accession>A0A3G4ZZN5</accession>